<keyword evidence="5" id="KW-1185">Reference proteome</keyword>
<organism evidence="4 5">
    <name type="scientific">Sporosarcina koreensis</name>
    <dbReference type="NCBI Taxonomy" id="334735"/>
    <lineage>
        <taxon>Bacteria</taxon>
        <taxon>Bacillati</taxon>
        <taxon>Bacillota</taxon>
        <taxon>Bacilli</taxon>
        <taxon>Bacillales</taxon>
        <taxon>Caryophanaceae</taxon>
        <taxon>Sporosarcina</taxon>
    </lineage>
</organism>
<keyword evidence="1" id="KW-0560">Oxidoreductase</keyword>
<dbReference type="PANTHER" id="PTHR43818:SF11">
    <property type="entry name" value="BCDNA.GH03377"/>
    <property type="match status" value="1"/>
</dbReference>
<name>A0ABW0TSG8_9BACL</name>
<feature type="domain" description="Gfo/Idh/MocA-like oxidoreductase N-terminal" evidence="2">
    <location>
        <begin position="2"/>
        <end position="119"/>
    </location>
</feature>
<dbReference type="SUPFAM" id="SSF55347">
    <property type="entry name" value="Glyceraldehyde-3-phosphate dehydrogenase-like, C-terminal domain"/>
    <property type="match status" value="1"/>
</dbReference>
<dbReference type="Gene3D" id="3.30.360.10">
    <property type="entry name" value="Dihydrodipicolinate Reductase, domain 2"/>
    <property type="match status" value="1"/>
</dbReference>
<evidence type="ECO:0000256" key="1">
    <source>
        <dbReference type="ARBA" id="ARBA00023002"/>
    </source>
</evidence>
<dbReference type="Gene3D" id="3.40.50.720">
    <property type="entry name" value="NAD(P)-binding Rossmann-like Domain"/>
    <property type="match status" value="1"/>
</dbReference>
<evidence type="ECO:0000259" key="2">
    <source>
        <dbReference type="Pfam" id="PF01408"/>
    </source>
</evidence>
<evidence type="ECO:0000313" key="4">
    <source>
        <dbReference type="EMBL" id="MFC5601732.1"/>
    </source>
</evidence>
<proteinExistence type="predicted"/>
<dbReference type="Pfam" id="PF22725">
    <property type="entry name" value="GFO_IDH_MocA_C3"/>
    <property type="match status" value="1"/>
</dbReference>
<evidence type="ECO:0000259" key="3">
    <source>
        <dbReference type="Pfam" id="PF22725"/>
    </source>
</evidence>
<dbReference type="InterPro" id="IPR000683">
    <property type="entry name" value="Gfo/Idh/MocA-like_OxRdtase_N"/>
</dbReference>
<dbReference type="RefSeq" id="WP_381441375.1">
    <property type="nucleotide sequence ID" value="NZ_JBHSNP010000002.1"/>
</dbReference>
<reference evidence="5" key="1">
    <citation type="journal article" date="2019" name="Int. J. Syst. Evol. Microbiol.">
        <title>The Global Catalogue of Microorganisms (GCM) 10K type strain sequencing project: providing services to taxonomists for standard genome sequencing and annotation.</title>
        <authorList>
            <consortium name="The Broad Institute Genomics Platform"/>
            <consortium name="The Broad Institute Genome Sequencing Center for Infectious Disease"/>
            <person name="Wu L."/>
            <person name="Ma J."/>
        </authorList>
    </citation>
    <scope>NUCLEOTIDE SEQUENCE [LARGE SCALE GENOMIC DNA]</scope>
    <source>
        <strain evidence="5">KACC 11299</strain>
    </source>
</reference>
<protein>
    <submittedName>
        <fullName evidence="4">Gfo/Idh/MocA family protein</fullName>
    </submittedName>
</protein>
<dbReference type="InterPro" id="IPR055170">
    <property type="entry name" value="GFO_IDH_MocA-like_dom"/>
</dbReference>
<sequence>MIHIGIIGLGAIGQRLIRQFKEHDEVTITAVCDRNESLAKETASHLGNVQAYTDYKQLLADTQVNLVYVAVPPKFHHAIVMDAIRAKKNILCEKPLANSLDEAREMVNAAKEAGIVHAMNFPLNYGQAASKFAELIDDNYIGKLRRLQLSMHFPEWPRAWQKNDWVGGREQGGFVLEVGVHFIQQTLKLFGELHNIKTRLEYPEDSSLCERGIIATAELADGTPVLIEGISGQAGKEHIGFTAYGTEGVLTLENWGELRGGKTGADIEPISLDEITPLRLIDELVKAVNGAEAELYDFEVGYQAQKILEELRKEK</sequence>
<evidence type="ECO:0000313" key="5">
    <source>
        <dbReference type="Proteomes" id="UP001596071"/>
    </source>
</evidence>
<dbReference type="InterPro" id="IPR050463">
    <property type="entry name" value="Gfo/Idh/MocA_oxidrdct_glycsds"/>
</dbReference>
<dbReference type="EMBL" id="JBHSNP010000002">
    <property type="protein sequence ID" value="MFC5601732.1"/>
    <property type="molecule type" value="Genomic_DNA"/>
</dbReference>
<dbReference type="SUPFAM" id="SSF51735">
    <property type="entry name" value="NAD(P)-binding Rossmann-fold domains"/>
    <property type="match status" value="1"/>
</dbReference>
<dbReference type="PANTHER" id="PTHR43818">
    <property type="entry name" value="BCDNA.GH03377"/>
    <property type="match status" value="1"/>
</dbReference>
<accession>A0ABW0TSG8</accession>
<dbReference type="Pfam" id="PF01408">
    <property type="entry name" value="GFO_IDH_MocA"/>
    <property type="match status" value="1"/>
</dbReference>
<comment type="caution">
    <text evidence="4">The sequence shown here is derived from an EMBL/GenBank/DDBJ whole genome shotgun (WGS) entry which is preliminary data.</text>
</comment>
<feature type="domain" description="GFO/IDH/MocA-like oxidoreductase" evidence="3">
    <location>
        <begin position="132"/>
        <end position="250"/>
    </location>
</feature>
<dbReference type="InterPro" id="IPR036291">
    <property type="entry name" value="NAD(P)-bd_dom_sf"/>
</dbReference>
<gene>
    <name evidence="4" type="ORF">ACFPTP_00435</name>
</gene>
<dbReference type="Proteomes" id="UP001596071">
    <property type="component" value="Unassembled WGS sequence"/>
</dbReference>